<dbReference type="InterPro" id="IPR035892">
    <property type="entry name" value="C2_domain_sf"/>
</dbReference>
<evidence type="ECO:0000313" key="7">
    <source>
        <dbReference type="Proteomes" id="UP001303046"/>
    </source>
</evidence>
<reference evidence="6 7" key="1">
    <citation type="submission" date="2023-08" db="EMBL/GenBank/DDBJ databases">
        <title>A Necator americanus chromosomal reference genome.</title>
        <authorList>
            <person name="Ilik V."/>
            <person name="Petrzelkova K.J."/>
            <person name="Pardy F."/>
            <person name="Fuh T."/>
            <person name="Niatou-Singa F.S."/>
            <person name="Gouil Q."/>
            <person name="Baker L."/>
            <person name="Ritchie M.E."/>
            <person name="Jex A.R."/>
            <person name="Gazzola D."/>
            <person name="Li H."/>
            <person name="Toshio Fujiwara R."/>
            <person name="Zhan B."/>
            <person name="Aroian R.V."/>
            <person name="Pafco B."/>
            <person name="Schwarz E.M."/>
        </authorList>
    </citation>
    <scope>NUCLEOTIDE SEQUENCE [LARGE SCALE GENOMIC DNA]</scope>
    <source>
        <strain evidence="6 7">Aroian</strain>
        <tissue evidence="6">Whole animal</tissue>
    </source>
</reference>
<comment type="caution">
    <text evidence="6">The sequence shown here is derived from an EMBL/GenBank/DDBJ whole genome shotgun (WGS) entry which is preliminary data.</text>
</comment>
<gene>
    <name evidence="6" type="primary">Necator_chrIV.g13794</name>
    <name evidence="6" type="ORF">RB195_000502</name>
</gene>
<keyword evidence="3" id="KW-0964">Secreted</keyword>
<keyword evidence="4 5" id="KW-0732">Signal</keyword>
<sequence length="117" mass="13235">MSRLLAFFAIISAVMAKLQNVTIVIGVITCADDDYLDDLKIQVWDKDILNDDMLGEMYFNVTHPPRNISIFATEDEMLTMSPYLILQHSCNGEAVLLNIPVTKDDAQRIEKTTVEIE</sequence>
<dbReference type="Proteomes" id="UP001303046">
    <property type="component" value="Unassembled WGS sequence"/>
</dbReference>
<feature type="chain" id="PRO_5046616437" description="Transthyretin-like family protein" evidence="5">
    <location>
        <begin position="17"/>
        <end position="117"/>
    </location>
</feature>
<evidence type="ECO:0008006" key="8">
    <source>
        <dbReference type="Google" id="ProtNLM"/>
    </source>
</evidence>
<feature type="signal peptide" evidence="5">
    <location>
        <begin position="1"/>
        <end position="16"/>
    </location>
</feature>
<evidence type="ECO:0000256" key="1">
    <source>
        <dbReference type="ARBA" id="ARBA00004613"/>
    </source>
</evidence>
<evidence type="ECO:0000256" key="5">
    <source>
        <dbReference type="SAM" id="SignalP"/>
    </source>
</evidence>
<dbReference type="Pfam" id="PF01060">
    <property type="entry name" value="TTR-52"/>
    <property type="match status" value="1"/>
</dbReference>
<evidence type="ECO:0000256" key="2">
    <source>
        <dbReference type="ARBA" id="ARBA00010112"/>
    </source>
</evidence>
<accession>A0ABR1DBH3</accession>
<keyword evidence="7" id="KW-1185">Reference proteome</keyword>
<comment type="subcellular location">
    <subcellularLocation>
        <location evidence="1">Secreted</location>
    </subcellularLocation>
</comment>
<dbReference type="EMBL" id="JAVFWL010000004">
    <property type="protein sequence ID" value="KAK6747338.1"/>
    <property type="molecule type" value="Genomic_DNA"/>
</dbReference>
<comment type="similarity">
    <text evidence="2">Belongs to the nematode transthyretin-like family.</text>
</comment>
<organism evidence="6 7">
    <name type="scientific">Necator americanus</name>
    <name type="common">Human hookworm</name>
    <dbReference type="NCBI Taxonomy" id="51031"/>
    <lineage>
        <taxon>Eukaryota</taxon>
        <taxon>Metazoa</taxon>
        <taxon>Ecdysozoa</taxon>
        <taxon>Nematoda</taxon>
        <taxon>Chromadorea</taxon>
        <taxon>Rhabditida</taxon>
        <taxon>Rhabditina</taxon>
        <taxon>Rhabditomorpha</taxon>
        <taxon>Strongyloidea</taxon>
        <taxon>Ancylostomatidae</taxon>
        <taxon>Bunostominae</taxon>
        <taxon>Necator</taxon>
    </lineage>
</organism>
<evidence type="ECO:0000256" key="4">
    <source>
        <dbReference type="ARBA" id="ARBA00022729"/>
    </source>
</evidence>
<proteinExistence type="inferred from homology"/>
<name>A0ABR1DBH3_NECAM</name>
<protein>
    <recommendedName>
        <fullName evidence="8">Transthyretin-like family protein</fullName>
    </recommendedName>
</protein>
<dbReference type="InterPro" id="IPR038479">
    <property type="entry name" value="Transthyretin-like_sf"/>
</dbReference>
<dbReference type="SUPFAM" id="SSF49562">
    <property type="entry name" value="C2 domain (Calcium/lipid-binding domain, CaLB)"/>
    <property type="match status" value="1"/>
</dbReference>
<evidence type="ECO:0000256" key="3">
    <source>
        <dbReference type="ARBA" id="ARBA00022525"/>
    </source>
</evidence>
<evidence type="ECO:0000313" key="6">
    <source>
        <dbReference type="EMBL" id="KAK6747338.1"/>
    </source>
</evidence>
<dbReference type="InterPro" id="IPR001534">
    <property type="entry name" value="Transthyretin-like"/>
</dbReference>
<dbReference type="Gene3D" id="2.60.40.3330">
    <property type="match status" value="1"/>
</dbReference>